<reference evidence="3" key="1">
    <citation type="journal article" date="2011" name="Nat. Biotechnol.">
        <title>The genomic sequence of the Chinese hamster ovary (CHO)-K1 cell line.</title>
        <authorList>
            <person name="Xu X."/>
            <person name="Nagarajan H."/>
            <person name="Lewis N.E."/>
            <person name="Pan S."/>
            <person name="Cai Z."/>
            <person name="Liu X."/>
            <person name="Chen W."/>
            <person name="Xie M."/>
            <person name="Wang W."/>
            <person name="Hammond S."/>
            <person name="Andersen M.R."/>
            <person name="Neff N."/>
            <person name="Passarelli B."/>
            <person name="Koh W."/>
            <person name="Fan H.C."/>
            <person name="Wang J."/>
            <person name="Gui Y."/>
            <person name="Lee K.H."/>
            <person name="Betenbaugh M.J."/>
            <person name="Quake S.R."/>
            <person name="Famili I."/>
            <person name="Palsson B.O."/>
            <person name="Wang J."/>
        </authorList>
    </citation>
    <scope>NUCLEOTIDE SEQUENCE [LARGE SCALE GENOMIC DNA]</scope>
    <source>
        <strain evidence="3">CHO K1 cell line</strain>
    </source>
</reference>
<protein>
    <submittedName>
        <fullName evidence="2">Uncharacterized protein</fullName>
    </submittedName>
</protein>
<feature type="signal peptide" evidence="1">
    <location>
        <begin position="1"/>
        <end position="35"/>
    </location>
</feature>
<feature type="chain" id="PRO_5003444971" evidence="1">
    <location>
        <begin position="36"/>
        <end position="70"/>
    </location>
</feature>
<name>G3I4Y6_CRIGR</name>
<dbReference type="EMBL" id="JH001273">
    <property type="protein sequence ID" value="EGW14957.1"/>
    <property type="molecule type" value="Genomic_DNA"/>
</dbReference>
<dbReference type="Proteomes" id="UP000001075">
    <property type="component" value="Unassembled WGS sequence"/>
</dbReference>
<keyword evidence="1" id="KW-0732">Signal</keyword>
<dbReference type="InParanoid" id="G3I4Y6"/>
<accession>G3I4Y6</accession>
<organism evidence="2 3">
    <name type="scientific">Cricetulus griseus</name>
    <name type="common">Chinese hamster</name>
    <name type="synonym">Cricetulus barabensis griseus</name>
    <dbReference type="NCBI Taxonomy" id="10029"/>
    <lineage>
        <taxon>Eukaryota</taxon>
        <taxon>Metazoa</taxon>
        <taxon>Chordata</taxon>
        <taxon>Craniata</taxon>
        <taxon>Vertebrata</taxon>
        <taxon>Euteleostomi</taxon>
        <taxon>Mammalia</taxon>
        <taxon>Eutheria</taxon>
        <taxon>Euarchontoglires</taxon>
        <taxon>Glires</taxon>
        <taxon>Rodentia</taxon>
        <taxon>Myomorpha</taxon>
        <taxon>Muroidea</taxon>
        <taxon>Cricetidae</taxon>
        <taxon>Cricetinae</taxon>
        <taxon>Cricetulus</taxon>
    </lineage>
</organism>
<proteinExistence type="predicted"/>
<evidence type="ECO:0000256" key="1">
    <source>
        <dbReference type="SAM" id="SignalP"/>
    </source>
</evidence>
<sequence>MGGRWVVAQRQPQTFGPLTLLKAILLLFPLNRLPAYGLHQTEDWCFQHLSVEMANTAAIKHDSPACPMCS</sequence>
<evidence type="ECO:0000313" key="3">
    <source>
        <dbReference type="Proteomes" id="UP000001075"/>
    </source>
</evidence>
<dbReference type="AlphaFoldDB" id="G3I4Y6"/>
<gene>
    <name evidence="2" type="ORF">I79_018527</name>
</gene>
<evidence type="ECO:0000313" key="2">
    <source>
        <dbReference type="EMBL" id="EGW14957.1"/>
    </source>
</evidence>